<dbReference type="InterPro" id="IPR024517">
    <property type="entry name" value="Glycogen_phosphorylase_DUF3417"/>
</dbReference>
<dbReference type="NCBIfam" id="TIGR02094">
    <property type="entry name" value="more_P_ylases"/>
    <property type="match status" value="1"/>
</dbReference>
<dbReference type="Proteomes" id="UP000249818">
    <property type="component" value="Chromosome BARAN1"/>
</dbReference>
<dbReference type="PIRSF" id="PIRSF000460">
    <property type="entry name" value="Pprylas_GlgP"/>
    <property type="match status" value="1"/>
</dbReference>
<comment type="similarity">
    <text evidence="2">Belongs to the glycogen phosphorylase family.</text>
</comment>
<evidence type="ECO:0000256" key="2">
    <source>
        <dbReference type="ARBA" id="ARBA00006047"/>
    </source>
</evidence>
<feature type="domain" description="DUF3417" evidence="5">
    <location>
        <begin position="9"/>
        <end position="117"/>
    </location>
</feature>
<dbReference type="OrthoDB" id="9760804at2"/>
<protein>
    <submittedName>
        <fullName evidence="6">Glycogen phosphorylase</fullName>
        <ecNumber evidence="6">2.4.1.1</ecNumber>
    </submittedName>
</protein>
<dbReference type="InterPro" id="IPR000811">
    <property type="entry name" value="Glyco_trans_35"/>
</dbReference>
<dbReference type="EMBL" id="LS483254">
    <property type="protein sequence ID" value="SQD92904.1"/>
    <property type="molecule type" value="Genomic_DNA"/>
</dbReference>
<evidence type="ECO:0000256" key="3">
    <source>
        <dbReference type="ARBA" id="ARBA00022533"/>
    </source>
</evidence>
<evidence type="ECO:0000313" key="6">
    <source>
        <dbReference type="EMBL" id="SQD92904.1"/>
    </source>
</evidence>
<keyword evidence="3" id="KW-0021">Allosteric enzyme</keyword>
<dbReference type="InterPro" id="IPR052182">
    <property type="entry name" value="Glycogen/Maltodextrin_Phosph"/>
</dbReference>
<dbReference type="SUPFAM" id="SSF53756">
    <property type="entry name" value="UDP-Glycosyltransferase/glycogen phosphorylase"/>
    <property type="match status" value="1"/>
</dbReference>
<gene>
    <name evidence="6" type="primary">glgP</name>
    <name evidence="6" type="ORF">BARAN1_0880</name>
</gene>
<dbReference type="EC" id="2.4.1.1" evidence="6"/>
<dbReference type="PANTHER" id="PTHR42655:SF1">
    <property type="entry name" value="GLYCOGEN PHOSPHORYLASE"/>
    <property type="match status" value="1"/>
</dbReference>
<keyword evidence="6" id="KW-0808">Transferase</keyword>
<dbReference type="InterPro" id="IPR011834">
    <property type="entry name" value="Agluc_phsphrylas"/>
</dbReference>
<dbReference type="GO" id="GO:0030170">
    <property type="term" value="F:pyridoxal phosphate binding"/>
    <property type="evidence" value="ECO:0007669"/>
    <property type="project" value="InterPro"/>
</dbReference>
<evidence type="ECO:0000256" key="4">
    <source>
        <dbReference type="PIRSR" id="PIRSR000460-1"/>
    </source>
</evidence>
<evidence type="ECO:0000313" key="7">
    <source>
        <dbReference type="Proteomes" id="UP000249818"/>
    </source>
</evidence>
<dbReference type="GO" id="GO:0008184">
    <property type="term" value="F:glycogen phosphorylase activity"/>
    <property type="evidence" value="ECO:0007669"/>
    <property type="project" value="InterPro"/>
</dbReference>
<dbReference type="AlphaFoldDB" id="A0A2X3MLU2"/>
<dbReference type="Pfam" id="PF11897">
    <property type="entry name" value="DUF3417"/>
    <property type="match status" value="1"/>
</dbReference>
<dbReference type="GO" id="GO:0005975">
    <property type="term" value="P:carbohydrate metabolic process"/>
    <property type="evidence" value="ECO:0007669"/>
    <property type="project" value="InterPro"/>
</dbReference>
<proteinExistence type="inferred from homology"/>
<dbReference type="PANTHER" id="PTHR42655">
    <property type="entry name" value="GLYCOGEN PHOSPHORYLASE"/>
    <property type="match status" value="1"/>
</dbReference>
<dbReference type="Pfam" id="PF00343">
    <property type="entry name" value="Phosphorylase"/>
    <property type="match status" value="1"/>
</dbReference>
<reference evidence="7" key="1">
    <citation type="submission" date="2018-05" db="EMBL/GenBank/DDBJ databases">
        <authorList>
            <person name="Hao L."/>
        </authorList>
    </citation>
    <scope>NUCLEOTIDE SEQUENCE [LARGE SCALE GENOMIC DNA]</scope>
</reference>
<keyword evidence="6" id="KW-0328">Glycosyltransferase</keyword>
<dbReference type="KEGG" id="bana:BARAN1_0880"/>
<sequence length="705" mass="78097">MENDPIPNLPARIGGLADLAYNLWWSWHPEARELWRALDLQAYRESGHNPVRILSLISPEALERAAGDAAFLALYDRVMEQFRRETGTPPRGFPGHPEASPGSVAYFSAEFGVHVSLPVYAGGLGILAGDTLKEASDLGLPLVGVGLIYSHGYVRQRLRDDGWQEEIREPFDTSAYPLRRAADREGNALLVPVPLFDPPIYIGVWRTMVGRIPLYLLTTDLAQNQPWDRAISHDLYTADIEQRLRQEIVLGIGGMQALRALGETPAAVHLNEGHPAFASLERLAAHTAGGMSWSEAVSTVRGTTVFTTHTPLRAGTDLFPFPLVERYLLPYCERSGIPRDGVLALGLDPADPGAGFNMTAFAMRLSHTTNAVSRRHAAVASGMWSGVRWDDTAVPIRAITNGVHLATWSEPLRVQALFDRYLGPAWRERPDDPAAWEGVEGIPDEELWRVHEERKNALIAEIDARARRRWQSGTTSAASLIAAGTLLDPHVLTVGFARRFTAYKRPTLILHDLDRLQRLLADPLRPVQLVFSGKAHPADLEGKRLIQQVYRLALDPRFAGRIAFVAEYDQHLAKYLVAGVDVWLNTPLPPLEASGTSGMKSSVNGVPVLSILDGWWPEGYTGTNGWAFGGDGIPGDRTAADADALYQLLEREVVPLYYDRGPDEIPHRFVRVMKEAIRTIAPRFSTRRMVREYCELYRAALNQGG</sequence>
<accession>A0A2X3MLU2</accession>
<evidence type="ECO:0000259" key="5">
    <source>
        <dbReference type="Pfam" id="PF11897"/>
    </source>
</evidence>
<keyword evidence="4" id="KW-0663">Pyridoxal phosphate</keyword>
<keyword evidence="7" id="KW-1185">Reference proteome</keyword>
<dbReference type="Gene3D" id="3.40.50.2000">
    <property type="entry name" value="Glycogen Phosphorylase B"/>
    <property type="match status" value="3"/>
</dbReference>
<dbReference type="RefSeq" id="WP_122031211.1">
    <property type="nucleotide sequence ID" value="NZ_LS483254.1"/>
</dbReference>
<comment type="catalytic activity">
    <reaction evidence="1">
        <text>[(1-&gt;4)-alpha-D-glucosyl](n) + phosphate = [(1-&gt;4)-alpha-D-glucosyl](n-1) + alpha-D-glucose 1-phosphate</text>
        <dbReference type="Rhea" id="RHEA:41732"/>
        <dbReference type="Rhea" id="RHEA-COMP:9584"/>
        <dbReference type="Rhea" id="RHEA-COMP:9586"/>
        <dbReference type="ChEBI" id="CHEBI:15444"/>
        <dbReference type="ChEBI" id="CHEBI:43474"/>
        <dbReference type="ChEBI" id="CHEBI:58601"/>
        <dbReference type="EC" id="2.4.1.1"/>
    </reaction>
</comment>
<name>A0A2X3MLU2_9BACT</name>
<evidence type="ECO:0000256" key="1">
    <source>
        <dbReference type="ARBA" id="ARBA00001275"/>
    </source>
</evidence>
<organism evidence="6 7">
    <name type="scientific">Candidatus Bipolaricaulis anaerobius</name>
    <dbReference type="NCBI Taxonomy" id="2026885"/>
    <lineage>
        <taxon>Bacteria</taxon>
        <taxon>Candidatus Bipolaricaulota</taxon>
        <taxon>Candidatus Bipolaricaulia</taxon>
        <taxon>Candidatus Bipolaricaulales</taxon>
        <taxon>Candidatus Bipolaricaulaceae</taxon>
        <taxon>Candidatus Bipolaricaulis</taxon>
    </lineage>
</organism>
<feature type="modified residue" description="N6-(pyridoxal phosphate)lysine" evidence="4">
    <location>
        <position position="600"/>
    </location>
</feature>